<accession>A0AA35WNT6</accession>
<feature type="non-terminal residue" evidence="2">
    <location>
        <position position="435"/>
    </location>
</feature>
<feature type="region of interest" description="Disordered" evidence="1">
    <location>
        <begin position="1"/>
        <end position="20"/>
    </location>
</feature>
<evidence type="ECO:0000313" key="3">
    <source>
        <dbReference type="Proteomes" id="UP001174909"/>
    </source>
</evidence>
<proteinExistence type="predicted"/>
<dbReference type="AlphaFoldDB" id="A0AA35WNT6"/>
<feature type="region of interest" description="Disordered" evidence="1">
    <location>
        <begin position="131"/>
        <end position="155"/>
    </location>
</feature>
<feature type="compositionally biased region" description="Polar residues" evidence="1">
    <location>
        <begin position="315"/>
        <end position="327"/>
    </location>
</feature>
<feature type="compositionally biased region" description="Basic and acidic residues" evidence="1">
    <location>
        <begin position="246"/>
        <end position="255"/>
    </location>
</feature>
<protein>
    <submittedName>
        <fullName evidence="2">Uncharacterized protein</fullName>
    </submittedName>
</protein>
<gene>
    <name evidence="2" type="ORF">GBAR_LOCUS15595</name>
</gene>
<feature type="compositionally biased region" description="Acidic residues" evidence="1">
    <location>
        <begin position="343"/>
        <end position="357"/>
    </location>
</feature>
<feature type="compositionally biased region" description="Basic and acidic residues" evidence="1">
    <location>
        <begin position="380"/>
        <end position="404"/>
    </location>
</feature>
<keyword evidence="3" id="KW-1185">Reference proteome</keyword>
<feature type="compositionally biased region" description="Low complexity" evidence="1">
    <location>
        <begin position="220"/>
        <end position="245"/>
    </location>
</feature>
<feature type="region of interest" description="Disordered" evidence="1">
    <location>
        <begin position="215"/>
        <end position="404"/>
    </location>
</feature>
<name>A0AA35WNT6_GEOBA</name>
<feature type="compositionally biased region" description="Polar residues" evidence="1">
    <location>
        <begin position="358"/>
        <end position="377"/>
    </location>
</feature>
<dbReference type="EMBL" id="CASHTH010002266">
    <property type="protein sequence ID" value="CAI8027249.1"/>
    <property type="molecule type" value="Genomic_DNA"/>
</dbReference>
<evidence type="ECO:0000256" key="1">
    <source>
        <dbReference type="SAM" id="MobiDB-lite"/>
    </source>
</evidence>
<dbReference type="Proteomes" id="UP001174909">
    <property type="component" value="Unassembled WGS sequence"/>
</dbReference>
<comment type="caution">
    <text evidence="2">The sequence shown here is derived from an EMBL/GenBank/DDBJ whole genome shotgun (WGS) entry which is preliminary data.</text>
</comment>
<sequence length="435" mass="49042">GARAPLTLASPHARSNRHRRREKYIRTQAIPTHTLRQSWNRAIASLTEGFSALLLVNWTPKKLSNWFSSTSGIVEMPPSTAMRKGPLFALLMKLERLSRFSFEDPGGLVRIATDAGRLDWKKKFEQYIASRRNPLPKRKGGSRTPLPSKEQEQLEDAHREVRARFIAVEEQFSKLWSRETVTKEDGLKLLRRGKKLTKEIECELEKGIEKLKTLTRDSDSLSSSGSSSSIELSTSPEASSSLTSRSRGERNRDVPLPKPRKPKPPPPYKQKYKAAVQEKTRHNSPMLKPSNKIDSLQAPDQPPPVPPKKQHSPRISGTRQSAMSQMCFNKASVCIPQQKKESDEEESKEVAVEEGDQTGDSGMESGSGSVQHGTISQWREAIKKPPPEPKNYPPKEGEKMDECVSETKKRYTHLREETIDRVGPYEKVNYGSPLS</sequence>
<evidence type="ECO:0000313" key="2">
    <source>
        <dbReference type="EMBL" id="CAI8027249.1"/>
    </source>
</evidence>
<reference evidence="2" key="1">
    <citation type="submission" date="2023-03" db="EMBL/GenBank/DDBJ databases">
        <authorList>
            <person name="Steffen K."/>
            <person name="Cardenas P."/>
        </authorList>
    </citation>
    <scope>NUCLEOTIDE SEQUENCE</scope>
</reference>
<organism evidence="2 3">
    <name type="scientific">Geodia barretti</name>
    <name type="common">Barrett's horny sponge</name>
    <dbReference type="NCBI Taxonomy" id="519541"/>
    <lineage>
        <taxon>Eukaryota</taxon>
        <taxon>Metazoa</taxon>
        <taxon>Porifera</taxon>
        <taxon>Demospongiae</taxon>
        <taxon>Heteroscleromorpha</taxon>
        <taxon>Tetractinellida</taxon>
        <taxon>Astrophorina</taxon>
        <taxon>Geodiidae</taxon>
        <taxon>Geodia</taxon>
    </lineage>
</organism>